<evidence type="ECO:0000259" key="7">
    <source>
        <dbReference type="Pfam" id="PF14824"/>
    </source>
</evidence>
<dbReference type="KEGG" id="trs:Terro_1654"/>
<dbReference type="SUPFAM" id="SSF75615">
    <property type="entry name" value="Siroheme synthase middle domains-like"/>
    <property type="match status" value="1"/>
</dbReference>
<dbReference type="UniPathway" id="UPA00262">
    <property type="reaction ID" value="UER00222"/>
</dbReference>
<sequence length="268" mass="29440">MSLFPIFLKLTGRRCLVVGAGSIAESKIQSLLDADADVTVVATRISAQVQRQAENGEIKLHLREFVDSDLDGNFLVVAGTDVPEVNRAVFAGCERRNILVNAIDDPPYCDYYFPSIVKRGDLLIAISTAGESPALAQRLRKELNAQLPLDLGPWLMELGRLRREVIGMEPLGEPRKMLLHQLAQREVCGAEACPSREMARAHARQHYPQRNPQLMETQELRISNDAPPEGQNVTLVTNAVPLSEGHGFSHAIHPDEEKAALAAEGTLP</sequence>
<evidence type="ECO:0000256" key="5">
    <source>
        <dbReference type="ARBA" id="ARBA00023244"/>
    </source>
</evidence>
<dbReference type="HOGENOM" id="CLU_011276_8_1_0"/>
<evidence type="ECO:0000256" key="3">
    <source>
        <dbReference type="ARBA" id="ARBA00023002"/>
    </source>
</evidence>
<keyword evidence="9" id="KW-1185">Reference proteome</keyword>
<dbReference type="eggNOG" id="COG1648">
    <property type="taxonomic scope" value="Bacteria"/>
</dbReference>
<dbReference type="STRING" id="926566.Terro_1654"/>
<dbReference type="PANTHER" id="PTHR35330">
    <property type="entry name" value="SIROHEME BIOSYNTHESIS PROTEIN MET8"/>
    <property type="match status" value="1"/>
</dbReference>
<evidence type="ECO:0000256" key="2">
    <source>
        <dbReference type="ARBA" id="ARBA00012400"/>
    </source>
</evidence>
<keyword evidence="5" id="KW-0627">Porphyrin biosynthesis</keyword>
<dbReference type="InterPro" id="IPR028161">
    <property type="entry name" value="Met8-like"/>
</dbReference>
<dbReference type="GO" id="GO:0004325">
    <property type="term" value="F:ferrochelatase activity"/>
    <property type="evidence" value="ECO:0007669"/>
    <property type="project" value="InterPro"/>
</dbReference>
<dbReference type="Pfam" id="PF13241">
    <property type="entry name" value="NAD_binding_7"/>
    <property type="match status" value="1"/>
</dbReference>
<gene>
    <name evidence="8" type="ordered locus">Terro_1654</name>
</gene>
<dbReference type="EMBL" id="CP003379">
    <property type="protein sequence ID" value="AFL87957.1"/>
    <property type="molecule type" value="Genomic_DNA"/>
</dbReference>
<dbReference type="InterPro" id="IPR006367">
    <property type="entry name" value="Sirohaem_synthase_N"/>
</dbReference>
<proteinExistence type="predicted"/>
<organism evidence="8 9">
    <name type="scientific">Terriglobus roseus (strain DSM 18391 / NRRL B-41598 / KBS 63)</name>
    <dbReference type="NCBI Taxonomy" id="926566"/>
    <lineage>
        <taxon>Bacteria</taxon>
        <taxon>Pseudomonadati</taxon>
        <taxon>Acidobacteriota</taxon>
        <taxon>Terriglobia</taxon>
        <taxon>Terriglobales</taxon>
        <taxon>Acidobacteriaceae</taxon>
        <taxon>Terriglobus</taxon>
    </lineage>
</organism>
<dbReference type="PANTHER" id="PTHR35330:SF1">
    <property type="entry name" value="SIROHEME BIOSYNTHESIS PROTEIN MET8"/>
    <property type="match status" value="1"/>
</dbReference>
<dbReference type="InterPro" id="IPR036291">
    <property type="entry name" value="NAD(P)-bd_dom_sf"/>
</dbReference>
<evidence type="ECO:0000313" key="8">
    <source>
        <dbReference type="EMBL" id="AFL87957.1"/>
    </source>
</evidence>
<dbReference type="Proteomes" id="UP000006056">
    <property type="component" value="Chromosome"/>
</dbReference>
<evidence type="ECO:0000313" key="9">
    <source>
        <dbReference type="Proteomes" id="UP000006056"/>
    </source>
</evidence>
<protein>
    <recommendedName>
        <fullName evidence="2">precorrin-2 dehydrogenase</fullName>
        <ecNumber evidence="2">1.3.1.76</ecNumber>
    </recommendedName>
</protein>
<comment type="catalytic activity">
    <reaction evidence="6">
        <text>precorrin-2 + NAD(+) = sirohydrochlorin + NADH + 2 H(+)</text>
        <dbReference type="Rhea" id="RHEA:15613"/>
        <dbReference type="ChEBI" id="CHEBI:15378"/>
        <dbReference type="ChEBI" id="CHEBI:57540"/>
        <dbReference type="ChEBI" id="CHEBI:57945"/>
        <dbReference type="ChEBI" id="CHEBI:58351"/>
        <dbReference type="ChEBI" id="CHEBI:58827"/>
        <dbReference type="EC" id="1.3.1.76"/>
    </reaction>
</comment>
<keyword evidence="4" id="KW-0520">NAD</keyword>
<dbReference type="EC" id="1.3.1.76" evidence="2"/>
<dbReference type="Gene3D" id="3.30.160.110">
    <property type="entry name" value="Siroheme synthase, domain 2"/>
    <property type="match status" value="1"/>
</dbReference>
<dbReference type="AlphaFoldDB" id="I3ZFD9"/>
<dbReference type="Pfam" id="PF14824">
    <property type="entry name" value="Sirohm_synth_M"/>
    <property type="match status" value="1"/>
</dbReference>
<dbReference type="GO" id="GO:0019354">
    <property type="term" value="P:siroheme biosynthetic process"/>
    <property type="evidence" value="ECO:0007669"/>
    <property type="project" value="UniProtKB-UniPathway"/>
</dbReference>
<keyword evidence="3" id="KW-0560">Oxidoreductase</keyword>
<dbReference type="SUPFAM" id="SSF51735">
    <property type="entry name" value="NAD(P)-binding Rossmann-fold domains"/>
    <property type="match status" value="1"/>
</dbReference>
<dbReference type="GO" id="GO:0043115">
    <property type="term" value="F:precorrin-2 dehydrogenase activity"/>
    <property type="evidence" value="ECO:0007669"/>
    <property type="project" value="UniProtKB-EC"/>
</dbReference>
<dbReference type="InterPro" id="IPR028281">
    <property type="entry name" value="Sirohaem_synthase_central"/>
</dbReference>
<reference evidence="8 9" key="1">
    <citation type="submission" date="2012-06" db="EMBL/GenBank/DDBJ databases">
        <title>Complete genome of Terriglobus roseus DSM 18391.</title>
        <authorList>
            <consortium name="US DOE Joint Genome Institute (JGI-PGF)"/>
            <person name="Lucas S."/>
            <person name="Copeland A."/>
            <person name="Lapidus A."/>
            <person name="Glavina del Rio T."/>
            <person name="Dalin E."/>
            <person name="Tice H."/>
            <person name="Bruce D."/>
            <person name="Goodwin L."/>
            <person name="Pitluck S."/>
            <person name="Peters L."/>
            <person name="Mikhailova N."/>
            <person name="Munk A.C.C."/>
            <person name="Kyrpides N."/>
            <person name="Mavromatis K."/>
            <person name="Ivanova N."/>
            <person name="Brettin T."/>
            <person name="Detter J.C."/>
            <person name="Han C."/>
            <person name="Larimer F."/>
            <person name="Land M."/>
            <person name="Hauser L."/>
            <person name="Markowitz V."/>
            <person name="Cheng J.-F."/>
            <person name="Hugenholtz P."/>
            <person name="Woyke T."/>
            <person name="Wu D."/>
            <person name="Brambilla E."/>
            <person name="Klenk H.-P."/>
            <person name="Eisen J.A."/>
        </authorList>
    </citation>
    <scope>NUCLEOTIDE SEQUENCE [LARGE SCALE GENOMIC DNA]</scope>
    <source>
        <strain evidence="9">DSM 18391 / NRRL B-41598 / KBS 63</strain>
    </source>
</reference>
<dbReference type="Gene3D" id="3.40.50.720">
    <property type="entry name" value="NAD(P)-binding Rossmann-like Domain"/>
    <property type="match status" value="1"/>
</dbReference>
<comment type="pathway">
    <text evidence="1">Porphyrin-containing compound metabolism; siroheme biosynthesis; sirohydrochlorin from precorrin-2: step 1/1.</text>
</comment>
<evidence type="ECO:0000256" key="4">
    <source>
        <dbReference type="ARBA" id="ARBA00023027"/>
    </source>
</evidence>
<name>I3ZFD9_TERRK</name>
<dbReference type="NCBIfam" id="TIGR01470">
    <property type="entry name" value="cysG_Nterm"/>
    <property type="match status" value="1"/>
</dbReference>
<dbReference type="RefSeq" id="WP_014785526.1">
    <property type="nucleotide sequence ID" value="NC_018014.1"/>
</dbReference>
<dbReference type="OrthoDB" id="9773765at2"/>
<accession>I3ZFD9</accession>
<evidence type="ECO:0000256" key="1">
    <source>
        <dbReference type="ARBA" id="ARBA00005010"/>
    </source>
</evidence>
<feature type="domain" description="Siroheme synthase central" evidence="7">
    <location>
        <begin position="119"/>
        <end position="145"/>
    </location>
</feature>
<evidence type="ECO:0000256" key="6">
    <source>
        <dbReference type="ARBA" id="ARBA00047561"/>
    </source>
</evidence>